<evidence type="ECO:0000313" key="1">
    <source>
        <dbReference type="EMBL" id="SDH61108.1"/>
    </source>
</evidence>
<protein>
    <submittedName>
        <fullName evidence="1">Uncharacterized protein</fullName>
    </submittedName>
</protein>
<dbReference type="EMBL" id="FNCO01000007">
    <property type="protein sequence ID" value="SDH61108.1"/>
    <property type="molecule type" value="Genomic_DNA"/>
</dbReference>
<keyword evidence="2" id="KW-1185">Reference proteome</keyword>
<dbReference type="AlphaFoldDB" id="A0A1G8DU28"/>
<evidence type="ECO:0000313" key="2">
    <source>
        <dbReference type="Proteomes" id="UP000182894"/>
    </source>
</evidence>
<name>A0A1G8DU28_9PSED</name>
<accession>A0A1G8DU28</accession>
<organism evidence="1 2">
    <name type="scientific">Pseudomonas abietaniphila</name>
    <dbReference type="NCBI Taxonomy" id="89065"/>
    <lineage>
        <taxon>Bacteria</taxon>
        <taxon>Pseudomonadati</taxon>
        <taxon>Pseudomonadota</taxon>
        <taxon>Gammaproteobacteria</taxon>
        <taxon>Pseudomonadales</taxon>
        <taxon>Pseudomonadaceae</taxon>
        <taxon>Pseudomonas</taxon>
    </lineage>
</organism>
<gene>
    <name evidence="1" type="ORF">SAMN05216605_107147</name>
</gene>
<dbReference type="Proteomes" id="UP000182894">
    <property type="component" value="Unassembled WGS sequence"/>
</dbReference>
<sequence length="52" mass="6092">MPIDHHCSVRDLFYRSEHVVSCPPNEKTFISIMFNRRGFNTRDSSPLQNITP</sequence>
<reference evidence="2" key="1">
    <citation type="submission" date="2016-10" db="EMBL/GenBank/DDBJ databases">
        <authorList>
            <person name="Varghese N."/>
            <person name="Submissions S."/>
        </authorList>
    </citation>
    <scope>NUCLEOTIDE SEQUENCE [LARGE SCALE GENOMIC DNA]</scope>
    <source>
        <strain evidence="2">ATCC 700689</strain>
    </source>
</reference>
<proteinExistence type="predicted"/>